<dbReference type="PANTHER" id="PTHR39164">
    <property type="entry name" value="PROTEIN CCDC"/>
    <property type="match status" value="1"/>
</dbReference>
<proteinExistence type="predicted"/>
<keyword evidence="1" id="KW-0472">Membrane</keyword>
<dbReference type="Pfam" id="PF07301">
    <property type="entry name" value="DUF1453"/>
    <property type="match status" value="1"/>
</dbReference>
<dbReference type="InterPro" id="IPR058247">
    <property type="entry name" value="DUF1453"/>
</dbReference>
<keyword evidence="1" id="KW-1133">Transmembrane helix</keyword>
<dbReference type="PIRSF" id="PIRSF021441">
    <property type="entry name" value="DUF1453"/>
    <property type="match status" value="1"/>
</dbReference>
<feature type="transmembrane region" description="Helical" evidence="1">
    <location>
        <begin position="64"/>
        <end position="83"/>
    </location>
</feature>
<reference evidence="2 3" key="1">
    <citation type="submission" date="2021-03" db="EMBL/GenBank/DDBJ databases">
        <title>Antimicrobial resistance genes in bacteria isolated from Japanese honey, and their potential for conferring macrolide and lincosamide resistance in the American foulbrood pathogen Paenibacillus larvae.</title>
        <authorList>
            <person name="Okamoto M."/>
            <person name="Kumagai M."/>
            <person name="Kanamori H."/>
            <person name="Takamatsu D."/>
        </authorList>
    </citation>
    <scope>NUCLEOTIDE SEQUENCE [LARGE SCALE GENOMIC DNA]</scope>
    <source>
        <strain evidence="2 3">J42TS3</strain>
    </source>
</reference>
<evidence type="ECO:0000313" key="3">
    <source>
        <dbReference type="Proteomes" id="UP000679992"/>
    </source>
</evidence>
<dbReference type="Proteomes" id="UP000679992">
    <property type="component" value="Unassembled WGS sequence"/>
</dbReference>
<sequence length="166" mass="18592">MNLIDTSYMKWIVTIGAALMAISVLIVRLKASRRPVTVKKIIIPPLGMATGFAMFIAPEMHIPLLWALIAFVVGWLLFSYPLIKTTHFEIVGEEVFAKRSPGFAFILIGLLVLRLALHEVVEQYISVLQTGSVFFLLAFGMILRWRLFMLKEYRAITGLTNPPAGA</sequence>
<feature type="transmembrane region" description="Helical" evidence="1">
    <location>
        <begin position="41"/>
        <end position="58"/>
    </location>
</feature>
<keyword evidence="3" id="KW-1185">Reference proteome</keyword>
<evidence type="ECO:0000313" key="2">
    <source>
        <dbReference type="EMBL" id="GIP56120.1"/>
    </source>
</evidence>
<feature type="transmembrane region" description="Helical" evidence="1">
    <location>
        <begin position="12"/>
        <end position="29"/>
    </location>
</feature>
<dbReference type="InterPro" id="IPR031306">
    <property type="entry name" value="CcdC"/>
</dbReference>
<dbReference type="EMBL" id="BOSL01000032">
    <property type="protein sequence ID" value="GIP56120.1"/>
    <property type="molecule type" value="Genomic_DNA"/>
</dbReference>
<dbReference type="PANTHER" id="PTHR39164:SF1">
    <property type="entry name" value="PROTEIN CCDC"/>
    <property type="match status" value="1"/>
</dbReference>
<organism evidence="2 3">
    <name type="scientific">Paenibacillus vini</name>
    <dbReference type="NCBI Taxonomy" id="1476024"/>
    <lineage>
        <taxon>Bacteria</taxon>
        <taxon>Bacillati</taxon>
        <taxon>Bacillota</taxon>
        <taxon>Bacilli</taxon>
        <taxon>Bacillales</taxon>
        <taxon>Paenibacillaceae</taxon>
        <taxon>Paenibacillus</taxon>
    </lineage>
</organism>
<feature type="transmembrane region" description="Helical" evidence="1">
    <location>
        <begin position="123"/>
        <end position="143"/>
    </location>
</feature>
<name>A0ABQ4MJF0_9BACL</name>
<keyword evidence="1" id="KW-0812">Transmembrane</keyword>
<comment type="caution">
    <text evidence="2">The sequence shown here is derived from an EMBL/GenBank/DDBJ whole genome shotgun (WGS) entry which is preliminary data.</text>
</comment>
<feature type="transmembrane region" description="Helical" evidence="1">
    <location>
        <begin position="95"/>
        <end position="117"/>
    </location>
</feature>
<protein>
    <submittedName>
        <fullName evidence="2">Membrane protein</fullName>
    </submittedName>
</protein>
<evidence type="ECO:0000256" key="1">
    <source>
        <dbReference type="SAM" id="Phobius"/>
    </source>
</evidence>
<accession>A0ABQ4MJF0</accession>
<dbReference type="RefSeq" id="WP_211022221.1">
    <property type="nucleotide sequence ID" value="NZ_BOSL01000032.1"/>
</dbReference>
<gene>
    <name evidence="2" type="ORF">J42TS3_51550</name>
</gene>